<dbReference type="Proteomes" id="UP000175691">
    <property type="component" value="Unassembled WGS sequence"/>
</dbReference>
<dbReference type="InterPro" id="IPR001279">
    <property type="entry name" value="Metallo-B-lactamas"/>
</dbReference>
<gene>
    <name evidence="3" type="ORF">BFC18_14380</name>
</gene>
<protein>
    <recommendedName>
        <fullName evidence="2">Metallo-beta-lactamase domain-containing protein</fullName>
    </recommendedName>
</protein>
<organism evidence="3 4">
    <name type="scientific">Alteromonas confluentis</name>
    <dbReference type="NCBI Taxonomy" id="1656094"/>
    <lineage>
        <taxon>Bacteria</taxon>
        <taxon>Pseudomonadati</taxon>
        <taxon>Pseudomonadota</taxon>
        <taxon>Gammaproteobacteria</taxon>
        <taxon>Alteromonadales</taxon>
        <taxon>Alteromonadaceae</taxon>
        <taxon>Alteromonas/Salinimonas group</taxon>
        <taxon>Alteromonas</taxon>
    </lineage>
</organism>
<keyword evidence="1" id="KW-0812">Transmembrane</keyword>
<keyword evidence="4" id="KW-1185">Reference proteome</keyword>
<dbReference type="GO" id="GO:0005737">
    <property type="term" value="C:cytoplasm"/>
    <property type="evidence" value="ECO:0007669"/>
    <property type="project" value="TreeGrafter"/>
</dbReference>
<dbReference type="InterPro" id="IPR024884">
    <property type="entry name" value="NAPE-PLD"/>
</dbReference>
<name>A0A1E7ZAA8_9ALTE</name>
<dbReference type="RefSeq" id="WP_070125997.1">
    <property type="nucleotide sequence ID" value="NZ_MDHN01000029.1"/>
</dbReference>
<dbReference type="Gene3D" id="3.60.15.10">
    <property type="entry name" value="Ribonuclease Z/Hydroxyacylglutathione hydrolase-like"/>
    <property type="match status" value="1"/>
</dbReference>
<dbReference type="PIRSF" id="PIRSF038896">
    <property type="entry name" value="NAPE-PLD"/>
    <property type="match status" value="1"/>
</dbReference>
<dbReference type="STRING" id="1656094.BFC18_14380"/>
<comment type="caution">
    <text evidence="3">The sequence shown here is derived from an EMBL/GenBank/DDBJ whole genome shotgun (WGS) entry which is preliminary data.</text>
</comment>
<dbReference type="Pfam" id="PF12706">
    <property type="entry name" value="Lactamase_B_2"/>
    <property type="match status" value="1"/>
</dbReference>
<dbReference type="PANTHER" id="PTHR15032:SF4">
    <property type="entry name" value="N-ACYL-PHOSPHATIDYLETHANOLAMINE-HYDROLYZING PHOSPHOLIPASE D"/>
    <property type="match status" value="1"/>
</dbReference>
<dbReference type="GO" id="GO:0070290">
    <property type="term" value="F:N-acylphosphatidylethanolamine-specific phospholipase D activity"/>
    <property type="evidence" value="ECO:0007669"/>
    <property type="project" value="InterPro"/>
</dbReference>
<proteinExistence type="predicted"/>
<evidence type="ECO:0000313" key="4">
    <source>
        <dbReference type="Proteomes" id="UP000175691"/>
    </source>
</evidence>
<evidence type="ECO:0000256" key="1">
    <source>
        <dbReference type="SAM" id="Phobius"/>
    </source>
</evidence>
<dbReference type="GO" id="GO:0008270">
    <property type="term" value="F:zinc ion binding"/>
    <property type="evidence" value="ECO:0007669"/>
    <property type="project" value="InterPro"/>
</dbReference>
<sequence length="365" mass="41372">MGVFKKLLFWSLTIIILLIISGFVFVKFSPVFGGAPDKQTKSRMLASDNFKNDSFVNRHPVSDDPDSPKPPMIDWLKSVLFPPQGKHPASPLPTKTPNYVHQSEPTFTWYGHSTVLIDTGKLRLLTDPVFYRASPVWPVGSPYAFDHSFTIKSMPNIDAVLISHDHYDHLDAKAIAELDEKVGHFYVPLGVRAHLLRWGISDEKITELDWFEEAGFGGNTLVFTPSKHFSGRKPGVRNDTLWGSWVINTPELKAFFSGDGGYNPDFKMIGEEYGPFDIAFMEDGAYSPYWPEIHMLPEESVQAALDVKARNVMPIHWGKFDLAFHNWNEPVIRFRQAATSTDLNVATPYIGQTFKLDAPPSERWW</sequence>
<dbReference type="PANTHER" id="PTHR15032">
    <property type="entry name" value="N-ACYL-PHOSPHATIDYLETHANOLAMINE-HYDROLYZING PHOSPHOLIPASE D"/>
    <property type="match status" value="1"/>
</dbReference>
<keyword evidence="1" id="KW-1133">Transmembrane helix</keyword>
<dbReference type="SUPFAM" id="SSF56281">
    <property type="entry name" value="Metallo-hydrolase/oxidoreductase"/>
    <property type="match status" value="1"/>
</dbReference>
<accession>A0A1E7ZAA8</accession>
<reference evidence="3" key="1">
    <citation type="submission" date="2016-08" db="EMBL/GenBank/DDBJ databases">
        <authorList>
            <person name="Seilhamer J.J."/>
        </authorList>
    </citation>
    <scope>NUCLEOTIDE SEQUENCE [LARGE SCALE GENOMIC DNA]</scope>
    <source>
        <strain evidence="3">KCTC 42603</strain>
    </source>
</reference>
<keyword evidence="1" id="KW-0472">Membrane</keyword>
<dbReference type="AlphaFoldDB" id="A0A1E7ZAA8"/>
<dbReference type="InterPro" id="IPR036866">
    <property type="entry name" value="RibonucZ/Hydroxyglut_hydro"/>
</dbReference>
<feature type="transmembrane region" description="Helical" evidence="1">
    <location>
        <begin position="7"/>
        <end position="26"/>
    </location>
</feature>
<evidence type="ECO:0000259" key="2">
    <source>
        <dbReference type="Pfam" id="PF12706"/>
    </source>
</evidence>
<feature type="domain" description="Metallo-beta-lactamase" evidence="2">
    <location>
        <begin position="123"/>
        <end position="317"/>
    </location>
</feature>
<dbReference type="EMBL" id="MDHN01000029">
    <property type="protein sequence ID" value="OFC70354.1"/>
    <property type="molecule type" value="Genomic_DNA"/>
</dbReference>
<evidence type="ECO:0000313" key="3">
    <source>
        <dbReference type="EMBL" id="OFC70354.1"/>
    </source>
</evidence>